<comment type="caution">
    <text evidence="2">The sequence shown here is derived from an EMBL/GenBank/DDBJ whole genome shotgun (WGS) entry which is preliminary data.</text>
</comment>
<evidence type="ECO:0000313" key="3">
    <source>
        <dbReference type="Proteomes" id="UP000320653"/>
    </source>
</evidence>
<keyword evidence="1" id="KW-0812">Transmembrane</keyword>
<name>A0A561QCE8_9HYPH</name>
<feature type="transmembrane region" description="Helical" evidence="1">
    <location>
        <begin position="14"/>
        <end position="34"/>
    </location>
</feature>
<protein>
    <submittedName>
        <fullName evidence="2">Uncharacterized protein</fullName>
    </submittedName>
</protein>
<keyword evidence="1" id="KW-0472">Membrane</keyword>
<gene>
    <name evidence="2" type="ORF">FHW37_109100</name>
</gene>
<sequence>MESDTRYRASHPQAWPIIAVYGAVVMGVAAHSYLNHERSDRASASSTSIAAADISPLFPHPYSSGTRHSIEPTE</sequence>
<keyword evidence="1" id="KW-1133">Transmembrane helix</keyword>
<dbReference type="Proteomes" id="UP000320653">
    <property type="component" value="Unassembled WGS sequence"/>
</dbReference>
<reference evidence="2 3" key="1">
    <citation type="submission" date="2019-06" db="EMBL/GenBank/DDBJ databases">
        <title>Sorghum-associated microbial communities from plants grown in Nebraska, USA.</title>
        <authorList>
            <person name="Schachtman D."/>
        </authorList>
    </citation>
    <scope>NUCLEOTIDE SEQUENCE [LARGE SCALE GENOMIC DNA]</scope>
    <source>
        <strain evidence="2 3">1225</strain>
    </source>
</reference>
<accession>A0A561QCE8</accession>
<dbReference type="EMBL" id="VIWP01000009">
    <property type="protein sequence ID" value="TWF48037.1"/>
    <property type="molecule type" value="Genomic_DNA"/>
</dbReference>
<dbReference type="RefSeq" id="WP_145641806.1">
    <property type="nucleotide sequence ID" value="NZ_VIWP01000009.1"/>
</dbReference>
<proteinExistence type="predicted"/>
<organism evidence="2 3">
    <name type="scientific">Neorhizobium alkalisoli</name>
    <dbReference type="NCBI Taxonomy" id="528178"/>
    <lineage>
        <taxon>Bacteria</taxon>
        <taxon>Pseudomonadati</taxon>
        <taxon>Pseudomonadota</taxon>
        <taxon>Alphaproteobacteria</taxon>
        <taxon>Hyphomicrobiales</taxon>
        <taxon>Rhizobiaceae</taxon>
        <taxon>Rhizobium/Agrobacterium group</taxon>
        <taxon>Neorhizobium</taxon>
    </lineage>
</organism>
<evidence type="ECO:0000256" key="1">
    <source>
        <dbReference type="SAM" id="Phobius"/>
    </source>
</evidence>
<dbReference type="AlphaFoldDB" id="A0A561QCE8"/>
<keyword evidence="3" id="KW-1185">Reference proteome</keyword>
<evidence type="ECO:0000313" key="2">
    <source>
        <dbReference type="EMBL" id="TWF48037.1"/>
    </source>
</evidence>